<dbReference type="EMBL" id="CAJOBJ010384705">
    <property type="protein sequence ID" value="CAF5228643.1"/>
    <property type="molecule type" value="Genomic_DNA"/>
</dbReference>
<evidence type="ECO:0000313" key="2">
    <source>
        <dbReference type="Proteomes" id="UP000681720"/>
    </source>
</evidence>
<proteinExistence type="predicted"/>
<sequence length="98" mass="9718">RFDDISGCRTTLAGDLGGAIGEILRKGRIGACTCCDGGGSGGAWAGGASTVGVDTTGFSAPRCAPAPDTSEDPDRSCRFNRVCIRADGSPALLGKAAP</sequence>
<name>A0A8S3KK71_9BILA</name>
<protein>
    <submittedName>
        <fullName evidence="1">Uncharacterized protein</fullName>
    </submittedName>
</protein>
<accession>A0A8S3KK71</accession>
<dbReference type="AlphaFoldDB" id="A0A8S3KK71"/>
<dbReference type="Proteomes" id="UP000681720">
    <property type="component" value="Unassembled WGS sequence"/>
</dbReference>
<evidence type="ECO:0000313" key="1">
    <source>
        <dbReference type="EMBL" id="CAF5228643.1"/>
    </source>
</evidence>
<feature type="non-terminal residue" evidence="1">
    <location>
        <position position="1"/>
    </location>
</feature>
<comment type="caution">
    <text evidence="1">The sequence shown here is derived from an EMBL/GenBank/DDBJ whole genome shotgun (WGS) entry which is preliminary data.</text>
</comment>
<organism evidence="1 2">
    <name type="scientific">Rotaria magnacalcarata</name>
    <dbReference type="NCBI Taxonomy" id="392030"/>
    <lineage>
        <taxon>Eukaryota</taxon>
        <taxon>Metazoa</taxon>
        <taxon>Spiralia</taxon>
        <taxon>Gnathifera</taxon>
        <taxon>Rotifera</taxon>
        <taxon>Eurotatoria</taxon>
        <taxon>Bdelloidea</taxon>
        <taxon>Philodinida</taxon>
        <taxon>Philodinidae</taxon>
        <taxon>Rotaria</taxon>
    </lineage>
</organism>
<gene>
    <name evidence="1" type="ORF">GIL414_LOCUS88265</name>
</gene>
<reference evidence="1" key="1">
    <citation type="submission" date="2021-02" db="EMBL/GenBank/DDBJ databases">
        <authorList>
            <person name="Nowell W R."/>
        </authorList>
    </citation>
    <scope>NUCLEOTIDE SEQUENCE</scope>
</reference>